<accession>A0AAI8VAK3</accession>
<evidence type="ECO:0000313" key="5">
    <source>
        <dbReference type="Proteomes" id="UP001295740"/>
    </source>
</evidence>
<dbReference type="AlphaFoldDB" id="A0AAI8VAK3"/>
<feature type="chain" id="PRO_5042502770" evidence="2">
    <location>
        <begin position="19"/>
        <end position="233"/>
    </location>
</feature>
<organism evidence="4 5">
    <name type="scientific">Anthostomella pinea</name>
    <dbReference type="NCBI Taxonomy" id="933095"/>
    <lineage>
        <taxon>Eukaryota</taxon>
        <taxon>Fungi</taxon>
        <taxon>Dikarya</taxon>
        <taxon>Ascomycota</taxon>
        <taxon>Pezizomycotina</taxon>
        <taxon>Sordariomycetes</taxon>
        <taxon>Xylariomycetidae</taxon>
        <taxon>Xylariales</taxon>
        <taxon>Xylariaceae</taxon>
        <taxon>Anthostomella</taxon>
    </lineage>
</organism>
<evidence type="ECO:0000259" key="3">
    <source>
        <dbReference type="Pfam" id="PF24870"/>
    </source>
</evidence>
<dbReference type="EMBL" id="CAUWAG010000003">
    <property type="protein sequence ID" value="CAJ2501409.1"/>
    <property type="molecule type" value="Genomic_DNA"/>
</dbReference>
<feature type="region of interest" description="Disordered" evidence="1">
    <location>
        <begin position="175"/>
        <end position="206"/>
    </location>
</feature>
<reference evidence="4" key="1">
    <citation type="submission" date="2023-10" db="EMBL/GenBank/DDBJ databases">
        <authorList>
            <person name="Hackl T."/>
        </authorList>
    </citation>
    <scope>NUCLEOTIDE SEQUENCE</scope>
</reference>
<comment type="caution">
    <text evidence="4">The sequence shown here is derived from an EMBL/GenBank/DDBJ whole genome shotgun (WGS) entry which is preliminary data.</text>
</comment>
<feature type="signal peptide" evidence="2">
    <location>
        <begin position="1"/>
        <end position="18"/>
    </location>
</feature>
<evidence type="ECO:0000256" key="1">
    <source>
        <dbReference type="SAM" id="MobiDB-lite"/>
    </source>
</evidence>
<keyword evidence="5" id="KW-1185">Reference proteome</keyword>
<feature type="domain" description="DUF7735" evidence="3">
    <location>
        <begin position="58"/>
        <end position="143"/>
    </location>
</feature>
<keyword evidence="2" id="KW-0732">Signal</keyword>
<dbReference type="Pfam" id="PF24870">
    <property type="entry name" value="DUF7735"/>
    <property type="match status" value="1"/>
</dbReference>
<dbReference type="Proteomes" id="UP001295740">
    <property type="component" value="Unassembled WGS sequence"/>
</dbReference>
<dbReference type="InterPro" id="IPR056637">
    <property type="entry name" value="DUF7735"/>
</dbReference>
<protein>
    <submittedName>
        <fullName evidence="4">Uu.00g042620.m01.CDS01</fullName>
    </submittedName>
</protein>
<evidence type="ECO:0000256" key="2">
    <source>
        <dbReference type="SAM" id="SignalP"/>
    </source>
</evidence>
<name>A0AAI8VAK3_9PEZI</name>
<proteinExistence type="predicted"/>
<evidence type="ECO:0000313" key="4">
    <source>
        <dbReference type="EMBL" id="CAJ2501409.1"/>
    </source>
</evidence>
<gene>
    <name evidence="4" type="ORF">KHLLAP_LOCUS1877</name>
</gene>
<sequence length="233" mass="22549">MYAQAALAVLGLASTAAATYHPSQLNSLRDLNNKNGLAARQDDSDSSSSATGDDGISDACTTSAYMVLASIPTPTGDLSAYLSSFVATADLSDVTDAASVLCDVTAGMPTSLSSAYSSYDMAASSWYSSNSADIQSLISSCAGDMGAELTMAVSAVESYTSSGCSGSVAAMTSGLTSSSTGSSKTSGSGSTGGATATSSGASTSVETGAASRPTGLIAGAVAAAGFLGAAVML</sequence>